<accession>A0A366HLJ4</accession>
<dbReference type="Gene3D" id="3.30.2310.20">
    <property type="entry name" value="RelE-like"/>
    <property type="match status" value="1"/>
</dbReference>
<dbReference type="InterPro" id="IPR035093">
    <property type="entry name" value="RelE/ParE_toxin_dom_sf"/>
</dbReference>
<evidence type="ECO:0000313" key="3">
    <source>
        <dbReference type="Proteomes" id="UP000253426"/>
    </source>
</evidence>
<evidence type="ECO:0000256" key="1">
    <source>
        <dbReference type="ARBA" id="ARBA00022649"/>
    </source>
</evidence>
<name>A0A366HLJ4_9BACT</name>
<dbReference type="Pfam" id="PF05016">
    <property type="entry name" value="ParE_toxin"/>
    <property type="match status" value="1"/>
</dbReference>
<keyword evidence="1" id="KW-1277">Toxin-antitoxin system</keyword>
<sequence length="76" mass="8913">MEPRVVFHRLVQRDMDGILRYYIEEAGESVADRFFGAFLALADKAVENPKRFHPISGQLRRANVPGFPYHFLYRET</sequence>
<reference evidence="2 3" key="1">
    <citation type="submission" date="2018-06" db="EMBL/GenBank/DDBJ databases">
        <title>Genomic Encyclopedia of Type Strains, Phase IV (KMG-IV): sequencing the most valuable type-strain genomes for metagenomic binning, comparative biology and taxonomic classification.</title>
        <authorList>
            <person name="Goeker M."/>
        </authorList>
    </citation>
    <scope>NUCLEOTIDE SEQUENCE [LARGE SCALE GENOMIC DNA]</scope>
    <source>
        <strain evidence="2 3">DSM 25532</strain>
    </source>
</reference>
<dbReference type="EMBL" id="QNRR01000005">
    <property type="protein sequence ID" value="RBP43808.1"/>
    <property type="molecule type" value="Genomic_DNA"/>
</dbReference>
<protein>
    <submittedName>
        <fullName evidence="2">Plasmid stabilization system protein ParE</fullName>
    </submittedName>
</protein>
<comment type="caution">
    <text evidence="2">The sequence shown here is derived from an EMBL/GenBank/DDBJ whole genome shotgun (WGS) entry which is preliminary data.</text>
</comment>
<proteinExistence type="predicted"/>
<keyword evidence="3" id="KW-1185">Reference proteome</keyword>
<dbReference type="OrthoDB" id="196805at2"/>
<dbReference type="AlphaFoldDB" id="A0A366HLJ4"/>
<gene>
    <name evidence="2" type="ORF">DES53_105207</name>
</gene>
<organism evidence="2 3">
    <name type="scientific">Roseimicrobium gellanilyticum</name>
    <dbReference type="NCBI Taxonomy" id="748857"/>
    <lineage>
        <taxon>Bacteria</taxon>
        <taxon>Pseudomonadati</taxon>
        <taxon>Verrucomicrobiota</taxon>
        <taxon>Verrucomicrobiia</taxon>
        <taxon>Verrucomicrobiales</taxon>
        <taxon>Verrucomicrobiaceae</taxon>
        <taxon>Roseimicrobium</taxon>
    </lineage>
</organism>
<dbReference type="Proteomes" id="UP000253426">
    <property type="component" value="Unassembled WGS sequence"/>
</dbReference>
<dbReference type="InterPro" id="IPR007712">
    <property type="entry name" value="RelE/ParE_toxin"/>
</dbReference>
<evidence type="ECO:0000313" key="2">
    <source>
        <dbReference type="EMBL" id="RBP43808.1"/>
    </source>
</evidence>